<dbReference type="AlphaFoldDB" id="A0A0D0B764"/>
<dbReference type="HOGENOM" id="CLU_2306471_0_0_1"/>
<dbReference type="Proteomes" id="UP000053593">
    <property type="component" value="Unassembled WGS sequence"/>
</dbReference>
<protein>
    <submittedName>
        <fullName evidence="1">Uncharacterized protein</fullName>
    </submittedName>
</protein>
<reference evidence="1 2" key="1">
    <citation type="submission" date="2014-04" db="EMBL/GenBank/DDBJ databases">
        <title>Evolutionary Origins and Diversification of the Mycorrhizal Mutualists.</title>
        <authorList>
            <consortium name="DOE Joint Genome Institute"/>
            <consortium name="Mycorrhizal Genomics Consortium"/>
            <person name="Kohler A."/>
            <person name="Kuo A."/>
            <person name="Nagy L.G."/>
            <person name="Floudas D."/>
            <person name="Copeland A."/>
            <person name="Barry K.W."/>
            <person name="Cichocki N."/>
            <person name="Veneault-Fourrey C."/>
            <person name="LaButti K."/>
            <person name="Lindquist E.A."/>
            <person name="Lipzen A."/>
            <person name="Lundell T."/>
            <person name="Morin E."/>
            <person name="Murat C."/>
            <person name="Riley R."/>
            <person name="Ohm R."/>
            <person name="Sun H."/>
            <person name="Tunlid A."/>
            <person name="Henrissat B."/>
            <person name="Grigoriev I.V."/>
            <person name="Hibbett D.S."/>
            <person name="Martin F."/>
        </authorList>
    </citation>
    <scope>NUCLEOTIDE SEQUENCE [LARGE SCALE GENOMIC DNA]</scope>
    <source>
        <strain evidence="1 2">FD-317 M1</strain>
    </source>
</reference>
<evidence type="ECO:0000313" key="1">
    <source>
        <dbReference type="EMBL" id="KIK59310.1"/>
    </source>
</evidence>
<gene>
    <name evidence="1" type="ORF">GYMLUDRAFT_44679</name>
</gene>
<sequence length="100" mass="11731">MSTVPPSAELKHLSKKHFCNTLGHEKVERPVTLRSLSSRQVFLYRIPEKSLEGPKPFCKKPEDMRRETEDESWNIVYQEYGHKKMNVLTPVTESLEQQFV</sequence>
<name>A0A0D0B764_9AGAR</name>
<organism evidence="1 2">
    <name type="scientific">Collybiopsis luxurians FD-317 M1</name>
    <dbReference type="NCBI Taxonomy" id="944289"/>
    <lineage>
        <taxon>Eukaryota</taxon>
        <taxon>Fungi</taxon>
        <taxon>Dikarya</taxon>
        <taxon>Basidiomycota</taxon>
        <taxon>Agaricomycotina</taxon>
        <taxon>Agaricomycetes</taxon>
        <taxon>Agaricomycetidae</taxon>
        <taxon>Agaricales</taxon>
        <taxon>Marasmiineae</taxon>
        <taxon>Omphalotaceae</taxon>
        <taxon>Collybiopsis</taxon>
        <taxon>Collybiopsis luxurians</taxon>
    </lineage>
</organism>
<dbReference type="OrthoDB" id="9922773at2759"/>
<evidence type="ECO:0000313" key="2">
    <source>
        <dbReference type="Proteomes" id="UP000053593"/>
    </source>
</evidence>
<accession>A0A0D0B764</accession>
<dbReference type="EMBL" id="KN834780">
    <property type="protein sequence ID" value="KIK59310.1"/>
    <property type="molecule type" value="Genomic_DNA"/>
</dbReference>
<keyword evidence="2" id="KW-1185">Reference proteome</keyword>
<proteinExistence type="predicted"/>